<keyword evidence="3 6" id="KW-0133">Cell shape</keyword>
<sequence length="464" mass="53286">MKNIRTKKIFKNKVPENILIPVFFIVLIYLLFLLYFVNHFFFNTVINGVDLSCKAHKDTDHVVRNYVKNYKLQLIERDGETEEITGQAIQMQYNKDNGIPEILRKKKPLTWGSSLFKKQKYYVKDLFIYNANALDIKINNLNCLQKDMIEPRSVDFKYLNGSYALIKEVQGNKILKEKLYEAIKLGIANGDLKLDINEKLCYENPKYTVNSRKTQETLSLLNKYVSTNINYKFGSENEILNGEKINEWLIVDENLDVAISKTEVIKYLKELSRKYNTVGIKRNFKTSVGKTIEVEGGLYGWKIDLDAEAKALLEHIDLGETIEKEPVYAQKALSRGVDEIGGTYVEINITRQYLWFYKNRKLITQSPIVTGDPNKGNATATGTFMLNYKQKGATLRGANYSAQVSYWMPFFGNIGIHDAGWRHSFGGQIYKNNGTHGCINTPLYVAKAIFDNIEEGIPIISYKE</sequence>
<dbReference type="UniPathway" id="UPA00219"/>
<keyword evidence="7" id="KW-0812">Transmembrane</keyword>
<dbReference type="AlphaFoldDB" id="A0A7C6Z692"/>
<protein>
    <submittedName>
        <fullName evidence="9">L,D-transpeptidase family protein</fullName>
    </submittedName>
</protein>
<keyword evidence="2" id="KW-0808">Transferase</keyword>
<keyword evidence="7" id="KW-0472">Membrane</keyword>
<comment type="caution">
    <text evidence="9">The sequence shown here is derived from an EMBL/GenBank/DDBJ whole genome shotgun (WGS) entry which is preliminary data.</text>
</comment>
<keyword evidence="7" id="KW-1133">Transmembrane helix</keyword>
<keyword evidence="4 6" id="KW-0573">Peptidoglycan synthesis</keyword>
<dbReference type="Pfam" id="PF12229">
    <property type="entry name" value="PG_binding_4"/>
    <property type="match status" value="1"/>
</dbReference>
<dbReference type="GO" id="GO:0005576">
    <property type="term" value="C:extracellular region"/>
    <property type="evidence" value="ECO:0007669"/>
    <property type="project" value="TreeGrafter"/>
</dbReference>
<dbReference type="CDD" id="cd16913">
    <property type="entry name" value="YkuD_like"/>
    <property type="match status" value="1"/>
</dbReference>
<name>A0A7C6Z692_9FIRM</name>
<evidence type="ECO:0000256" key="7">
    <source>
        <dbReference type="SAM" id="Phobius"/>
    </source>
</evidence>
<dbReference type="SUPFAM" id="SSF143985">
    <property type="entry name" value="L,D-transpeptidase pre-catalytic domain-like"/>
    <property type="match status" value="1"/>
</dbReference>
<evidence type="ECO:0000256" key="4">
    <source>
        <dbReference type="ARBA" id="ARBA00022984"/>
    </source>
</evidence>
<dbReference type="Gene3D" id="3.10.20.800">
    <property type="match status" value="1"/>
</dbReference>
<accession>A0A7C6Z692</accession>
<comment type="pathway">
    <text evidence="1 6">Cell wall biogenesis; peptidoglycan biosynthesis.</text>
</comment>
<dbReference type="GO" id="GO:0071555">
    <property type="term" value="P:cell wall organization"/>
    <property type="evidence" value="ECO:0007669"/>
    <property type="project" value="UniProtKB-UniRule"/>
</dbReference>
<dbReference type="InterPro" id="IPR005490">
    <property type="entry name" value="LD_TPept_cat_dom"/>
</dbReference>
<reference evidence="9 10" key="1">
    <citation type="journal article" date="2020" name="Biotechnol. Biofuels">
        <title>New insights from the biogas microbiome by comprehensive genome-resolved metagenomics of nearly 1600 species originating from multiple anaerobic digesters.</title>
        <authorList>
            <person name="Campanaro S."/>
            <person name="Treu L."/>
            <person name="Rodriguez-R L.M."/>
            <person name="Kovalovszki A."/>
            <person name="Ziels R.M."/>
            <person name="Maus I."/>
            <person name="Zhu X."/>
            <person name="Kougias P.G."/>
            <person name="Basile A."/>
            <person name="Luo G."/>
            <person name="Schluter A."/>
            <person name="Konstantinidis K.T."/>
            <person name="Angelidaki I."/>
        </authorList>
    </citation>
    <scope>NUCLEOTIDE SEQUENCE [LARGE SCALE GENOMIC DNA]</scope>
    <source>
        <strain evidence="9">AS05jafATM_4</strain>
    </source>
</reference>
<feature type="active site" description="Proton donor/acceptor" evidence="6">
    <location>
        <position position="417"/>
    </location>
</feature>
<feature type="active site" description="Nucleophile" evidence="6">
    <location>
        <position position="438"/>
    </location>
</feature>
<dbReference type="Pfam" id="PF03734">
    <property type="entry name" value="YkuD"/>
    <property type="match status" value="1"/>
</dbReference>
<organism evidence="9 10">
    <name type="scientific">Desulfitobacterium dehalogenans</name>
    <dbReference type="NCBI Taxonomy" id="36854"/>
    <lineage>
        <taxon>Bacteria</taxon>
        <taxon>Bacillati</taxon>
        <taxon>Bacillota</taxon>
        <taxon>Clostridia</taxon>
        <taxon>Eubacteriales</taxon>
        <taxon>Desulfitobacteriaceae</taxon>
        <taxon>Desulfitobacterium</taxon>
    </lineage>
</organism>
<evidence type="ECO:0000256" key="3">
    <source>
        <dbReference type="ARBA" id="ARBA00022960"/>
    </source>
</evidence>
<evidence type="ECO:0000256" key="2">
    <source>
        <dbReference type="ARBA" id="ARBA00022679"/>
    </source>
</evidence>
<gene>
    <name evidence="9" type="ORF">GX523_16285</name>
</gene>
<dbReference type="GO" id="GO:0018104">
    <property type="term" value="P:peptidoglycan-protein cross-linking"/>
    <property type="evidence" value="ECO:0007669"/>
    <property type="project" value="TreeGrafter"/>
</dbReference>
<dbReference type="PROSITE" id="PS52029">
    <property type="entry name" value="LD_TPASE"/>
    <property type="match status" value="1"/>
</dbReference>
<evidence type="ECO:0000313" key="9">
    <source>
        <dbReference type="EMBL" id="HHY28263.1"/>
    </source>
</evidence>
<feature type="domain" description="L,D-TPase catalytic" evidence="8">
    <location>
        <begin position="343"/>
        <end position="462"/>
    </location>
</feature>
<dbReference type="GO" id="GO:0016740">
    <property type="term" value="F:transferase activity"/>
    <property type="evidence" value="ECO:0007669"/>
    <property type="project" value="UniProtKB-KW"/>
</dbReference>
<proteinExistence type="predicted"/>
<keyword evidence="5 6" id="KW-0961">Cell wall biogenesis/degradation</keyword>
<dbReference type="InterPro" id="IPR038063">
    <property type="entry name" value="Transpep_catalytic_dom"/>
</dbReference>
<dbReference type="InterPro" id="IPR022029">
    <property type="entry name" value="YoaR-like_PG-bd"/>
</dbReference>
<dbReference type="GO" id="GO:0008360">
    <property type="term" value="P:regulation of cell shape"/>
    <property type="evidence" value="ECO:0007669"/>
    <property type="project" value="UniProtKB-UniRule"/>
</dbReference>
<dbReference type="PANTHER" id="PTHR30582:SF33">
    <property type="entry name" value="EXPORTED PROTEIN"/>
    <property type="match status" value="1"/>
</dbReference>
<dbReference type="EMBL" id="DUTF01000349">
    <property type="protein sequence ID" value="HHY28263.1"/>
    <property type="molecule type" value="Genomic_DNA"/>
</dbReference>
<dbReference type="InterPro" id="IPR050979">
    <property type="entry name" value="LD-transpeptidase"/>
</dbReference>
<evidence type="ECO:0000313" key="10">
    <source>
        <dbReference type="Proteomes" id="UP000553059"/>
    </source>
</evidence>
<dbReference type="SUPFAM" id="SSF141523">
    <property type="entry name" value="L,D-transpeptidase catalytic domain-like"/>
    <property type="match status" value="1"/>
</dbReference>
<feature type="transmembrane region" description="Helical" evidence="7">
    <location>
        <begin position="20"/>
        <end position="42"/>
    </location>
</feature>
<evidence type="ECO:0000256" key="1">
    <source>
        <dbReference type="ARBA" id="ARBA00004752"/>
    </source>
</evidence>
<dbReference type="Proteomes" id="UP000553059">
    <property type="component" value="Unassembled WGS sequence"/>
</dbReference>
<dbReference type="Gene3D" id="2.40.440.10">
    <property type="entry name" value="L,D-transpeptidase catalytic domain-like"/>
    <property type="match status" value="1"/>
</dbReference>
<evidence type="ECO:0000256" key="5">
    <source>
        <dbReference type="ARBA" id="ARBA00023316"/>
    </source>
</evidence>
<dbReference type="PANTHER" id="PTHR30582">
    <property type="entry name" value="L,D-TRANSPEPTIDASE"/>
    <property type="match status" value="1"/>
</dbReference>
<dbReference type="GO" id="GO:0071972">
    <property type="term" value="F:peptidoglycan L,D-transpeptidase activity"/>
    <property type="evidence" value="ECO:0007669"/>
    <property type="project" value="TreeGrafter"/>
</dbReference>
<dbReference type="InterPro" id="IPR038054">
    <property type="entry name" value="LD_TPept-like_central_sf"/>
</dbReference>
<evidence type="ECO:0000259" key="8">
    <source>
        <dbReference type="PROSITE" id="PS52029"/>
    </source>
</evidence>
<evidence type="ECO:0000256" key="6">
    <source>
        <dbReference type="PROSITE-ProRule" id="PRU01373"/>
    </source>
</evidence>